<evidence type="ECO:0000256" key="7">
    <source>
        <dbReference type="SAM" id="MobiDB-lite"/>
    </source>
</evidence>
<keyword evidence="6" id="KW-0807">Transducer</keyword>
<dbReference type="GeneID" id="113212053"/>
<evidence type="ECO:0000313" key="10">
    <source>
        <dbReference type="Proteomes" id="UP000504606"/>
    </source>
</evidence>
<dbReference type="Proteomes" id="UP000504606">
    <property type="component" value="Unplaced"/>
</dbReference>
<sequence>MRLLLVPAVLLALAGASTASPGAHVTLLKCCPYGETLDPHTADGPATCMRVENASESWLPKIFSKRQRSYLKTLPAHWTVHPASPPPCGARARMVPAHPHNQPVFLLFEDGSLYLHETNEILGSARFCVDSTAAIICLPKDDGDASSPSQPPSATSAASVAKANSIEEAKPVKRQRLRKCCIGDAVYSETDASCVTRASTKVAAGADLWTSAGEHLRDAFTVITGFPACRKPGFAVRGYLGDGPAPGTTPAARLEADGMVWVGGSRLKLQPDDYCLEIMVEANGAVVMACPGEDAKPDKGADLRFTWFPAMLFLSVFFLAATLLASCLLPAAYHQLHWRCQTNYVASLMLGDLFLAITQVSGAALAGPFCVVF</sequence>
<evidence type="ECO:0000256" key="3">
    <source>
        <dbReference type="ARBA" id="ARBA00022729"/>
    </source>
</evidence>
<dbReference type="RefSeq" id="XP_052132714.1">
    <property type="nucleotide sequence ID" value="XM_052276754.1"/>
</dbReference>
<feature type="chain" id="PRO_5038755683" evidence="9">
    <location>
        <begin position="20"/>
        <end position="373"/>
    </location>
</feature>
<dbReference type="OrthoDB" id="8191206at2759"/>
<gene>
    <name evidence="11" type="primary">LOC113212053</name>
</gene>
<evidence type="ECO:0000256" key="6">
    <source>
        <dbReference type="ARBA" id="ARBA00023224"/>
    </source>
</evidence>
<comment type="similarity">
    <text evidence="2">Belongs to the G-protein coupled receptor 2 family. Mth subfamily.</text>
</comment>
<organism evidence="10 11">
    <name type="scientific">Frankliniella occidentalis</name>
    <name type="common">Western flower thrips</name>
    <name type="synonym">Euthrips occidentalis</name>
    <dbReference type="NCBI Taxonomy" id="133901"/>
    <lineage>
        <taxon>Eukaryota</taxon>
        <taxon>Metazoa</taxon>
        <taxon>Ecdysozoa</taxon>
        <taxon>Arthropoda</taxon>
        <taxon>Hexapoda</taxon>
        <taxon>Insecta</taxon>
        <taxon>Pterygota</taxon>
        <taxon>Neoptera</taxon>
        <taxon>Paraneoptera</taxon>
        <taxon>Thysanoptera</taxon>
        <taxon>Terebrantia</taxon>
        <taxon>Thripoidea</taxon>
        <taxon>Thripidae</taxon>
        <taxon>Frankliniella</taxon>
    </lineage>
</organism>
<protein>
    <submittedName>
        <fullName evidence="11">Probable G-protein coupled receptor Mth-like 1</fullName>
    </submittedName>
</protein>
<keyword evidence="8" id="KW-1133">Transmembrane helix</keyword>
<dbReference type="InterPro" id="IPR052808">
    <property type="entry name" value="GPCR_Mth-like"/>
</dbReference>
<keyword evidence="4" id="KW-0297">G-protein coupled receptor</keyword>
<dbReference type="InterPro" id="IPR023311">
    <property type="entry name" value="Methusela_ecto_dom_2"/>
</dbReference>
<dbReference type="GO" id="GO:0016020">
    <property type="term" value="C:membrane"/>
    <property type="evidence" value="ECO:0007669"/>
    <property type="project" value="UniProtKB-SubCell"/>
</dbReference>
<dbReference type="PANTHER" id="PTHR46953:SF1">
    <property type="entry name" value="G-PROTEIN COUPLED RECEPTOR MTH-LIKE 1-RELATED"/>
    <property type="match status" value="1"/>
</dbReference>
<keyword evidence="8" id="KW-0472">Membrane</keyword>
<keyword evidence="8" id="KW-0812">Transmembrane</keyword>
<dbReference type="KEGG" id="foc:113212053"/>
<reference evidence="11" key="1">
    <citation type="submission" date="2025-08" db="UniProtKB">
        <authorList>
            <consortium name="RefSeq"/>
        </authorList>
    </citation>
    <scope>IDENTIFICATION</scope>
    <source>
        <tissue evidence="11">Whole organism</tissue>
    </source>
</reference>
<comment type="subcellular location">
    <subcellularLocation>
        <location evidence="1">Membrane</location>
        <topology evidence="1">Multi-pass membrane protein</topology>
    </subcellularLocation>
</comment>
<feature type="transmembrane region" description="Helical" evidence="8">
    <location>
        <begin position="307"/>
        <end position="332"/>
    </location>
</feature>
<evidence type="ECO:0000256" key="4">
    <source>
        <dbReference type="ARBA" id="ARBA00023040"/>
    </source>
</evidence>
<feature type="non-terminal residue" evidence="11">
    <location>
        <position position="373"/>
    </location>
</feature>
<dbReference type="Gene3D" id="2.170.180.11">
    <property type="entry name" value="Methuselah ectodomain, domain 2"/>
    <property type="match status" value="1"/>
</dbReference>
<feature type="transmembrane region" description="Helical" evidence="8">
    <location>
        <begin position="344"/>
        <end position="366"/>
    </location>
</feature>
<evidence type="ECO:0000256" key="9">
    <source>
        <dbReference type="SAM" id="SignalP"/>
    </source>
</evidence>
<name>A0A9C6XCQ5_FRAOC</name>
<evidence type="ECO:0000256" key="1">
    <source>
        <dbReference type="ARBA" id="ARBA00004141"/>
    </source>
</evidence>
<keyword evidence="3 9" id="KW-0732">Signal</keyword>
<keyword evidence="5" id="KW-0675">Receptor</keyword>
<feature type="compositionally biased region" description="Low complexity" evidence="7">
    <location>
        <begin position="145"/>
        <end position="163"/>
    </location>
</feature>
<proteinExistence type="inferred from homology"/>
<dbReference type="InterPro" id="IPR036272">
    <property type="entry name" value="Methuselah_N_sf"/>
</dbReference>
<evidence type="ECO:0000256" key="5">
    <source>
        <dbReference type="ARBA" id="ARBA00023170"/>
    </source>
</evidence>
<dbReference type="PANTHER" id="PTHR46953">
    <property type="entry name" value="G-PROTEIN COUPLED RECEPTOR MTH-LIKE 1-RELATED"/>
    <property type="match status" value="1"/>
</dbReference>
<dbReference type="GO" id="GO:0004930">
    <property type="term" value="F:G protein-coupled receptor activity"/>
    <property type="evidence" value="ECO:0007669"/>
    <property type="project" value="UniProtKB-KW"/>
</dbReference>
<accession>A0A9C6XCQ5</accession>
<evidence type="ECO:0000256" key="2">
    <source>
        <dbReference type="ARBA" id="ARBA00008979"/>
    </source>
</evidence>
<feature type="signal peptide" evidence="9">
    <location>
        <begin position="1"/>
        <end position="19"/>
    </location>
</feature>
<evidence type="ECO:0000256" key="8">
    <source>
        <dbReference type="SAM" id="Phobius"/>
    </source>
</evidence>
<keyword evidence="10" id="KW-1185">Reference proteome</keyword>
<dbReference type="SUPFAM" id="SSF63877">
    <property type="entry name" value="Methuselah ectodomain"/>
    <property type="match status" value="1"/>
</dbReference>
<evidence type="ECO:0000313" key="11">
    <source>
        <dbReference type="RefSeq" id="XP_052132714.1"/>
    </source>
</evidence>
<feature type="region of interest" description="Disordered" evidence="7">
    <location>
        <begin position="142"/>
        <end position="163"/>
    </location>
</feature>
<dbReference type="AlphaFoldDB" id="A0A9C6XCQ5"/>